<evidence type="ECO:0000256" key="7">
    <source>
        <dbReference type="RuleBase" id="RU363032"/>
    </source>
</evidence>
<reference evidence="8 9" key="1">
    <citation type="submission" date="2023-08" db="EMBL/GenBank/DDBJ databases">
        <title>Pathogen: clinical or host-associated sample.</title>
        <authorList>
            <person name="Hergert J."/>
            <person name="Casey R."/>
            <person name="Wagner J."/>
            <person name="Young E.L."/>
            <person name="Oakeson K.F."/>
        </authorList>
    </citation>
    <scope>NUCLEOTIDE SEQUENCE [LARGE SCALE GENOMIC DNA]</scope>
    <source>
        <strain evidence="8 9">1760953</strain>
        <plasmid evidence="8 9">unnamed1</plasmid>
    </source>
</reference>
<feature type="transmembrane region" description="Helical" evidence="7">
    <location>
        <begin position="14"/>
        <end position="35"/>
    </location>
</feature>
<comment type="similarity">
    <text evidence="7">Belongs to the binding-protein-dependent transport system permease family.</text>
</comment>
<dbReference type="Proteomes" id="UP001234585">
    <property type="component" value="Plasmid unnamed1"/>
</dbReference>
<dbReference type="Gene3D" id="1.10.3720.10">
    <property type="entry name" value="MetI-like"/>
    <property type="match status" value="1"/>
</dbReference>
<dbReference type="PANTHER" id="PTHR30151:SF20">
    <property type="entry name" value="ABC TRANSPORTER PERMEASE PROTEIN HI_0355-RELATED"/>
    <property type="match status" value="1"/>
</dbReference>
<feature type="transmembrane region" description="Helical" evidence="7">
    <location>
        <begin position="129"/>
        <end position="151"/>
    </location>
</feature>
<comment type="subcellular location">
    <subcellularLocation>
        <location evidence="1 7">Cell membrane</location>
        <topology evidence="1 7">Multi-pass membrane protein</topology>
    </subcellularLocation>
</comment>
<keyword evidence="5 7" id="KW-1133">Transmembrane helix</keyword>
<gene>
    <name evidence="8" type="ORF">Q9313_19800</name>
</gene>
<feature type="transmembrane region" description="Helical" evidence="7">
    <location>
        <begin position="99"/>
        <end position="123"/>
    </location>
</feature>
<keyword evidence="3" id="KW-1003">Cell membrane</keyword>
<dbReference type="InterPro" id="IPR000515">
    <property type="entry name" value="MetI-like"/>
</dbReference>
<geneLocation type="plasmid" evidence="8 9">
    <name>unnamed1</name>
</geneLocation>
<dbReference type="CDD" id="cd06261">
    <property type="entry name" value="TM_PBP2"/>
    <property type="match status" value="1"/>
</dbReference>
<protein>
    <submittedName>
        <fullName evidence="8">ABC transporter permease</fullName>
    </submittedName>
</protein>
<feature type="transmembrane region" description="Helical" evidence="7">
    <location>
        <begin position="63"/>
        <end position="87"/>
    </location>
</feature>
<dbReference type="EMBL" id="CP132303">
    <property type="protein sequence ID" value="WLS00313.1"/>
    <property type="molecule type" value="Genomic_DNA"/>
</dbReference>
<dbReference type="InterPro" id="IPR035906">
    <property type="entry name" value="MetI-like_sf"/>
</dbReference>
<dbReference type="PROSITE" id="PS50928">
    <property type="entry name" value="ABC_TM1"/>
    <property type="match status" value="1"/>
</dbReference>
<evidence type="ECO:0000256" key="4">
    <source>
        <dbReference type="ARBA" id="ARBA00022692"/>
    </source>
</evidence>
<evidence type="ECO:0000313" key="9">
    <source>
        <dbReference type="Proteomes" id="UP001234585"/>
    </source>
</evidence>
<dbReference type="SUPFAM" id="SSF161098">
    <property type="entry name" value="MetI-like"/>
    <property type="match status" value="1"/>
</dbReference>
<keyword evidence="8" id="KW-0614">Plasmid</keyword>
<accession>A0AA50HJG8</accession>
<feature type="transmembrane region" description="Helical" evidence="7">
    <location>
        <begin position="227"/>
        <end position="251"/>
    </location>
</feature>
<keyword evidence="2 7" id="KW-0813">Transport</keyword>
<dbReference type="RefSeq" id="WP_160870465.1">
    <property type="nucleotide sequence ID" value="NZ_CP132303.1"/>
</dbReference>
<proteinExistence type="inferred from homology"/>
<dbReference type="GO" id="GO:0005886">
    <property type="term" value="C:plasma membrane"/>
    <property type="evidence" value="ECO:0007669"/>
    <property type="project" value="UniProtKB-SubCell"/>
</dbReference>
<dbReference type="Pfam" id="PF00528">
    <property type="entry name" value="BPD_transp_1"/>
    <property type="match status" value="1"/>
</dbReference>
<name>A0AA50HJG8_9HYPH</name>
<sequence>MHDLTENRSVLLKIFYPVAALVLVVVAWAFLVWFYEVPRYVMPSPSDVANHISEDWQTLVKGFGVTFLEFLLGFTLGAGTGFVFAVLMDMSRTVRGILYPILILSQAIPIIAISAALTIWLGFGLAPKLVIVALVVFFPVVVNVLDGLASVDKDVLNLVRSMGASKISTFRHVKLPATYSPLFSALKLSATFSVTGAVIAEWTASTSGGIGAYLLQANSRLNTAGTFSAITFLAALGIVSFLLVVAVEYLLTPWKSGHKARRWSRSYWQE</sequence>
<evidence type="ECO:0000256" key="6">
    <source>
        <dbReference type="ARBA" id="ARBA00023136"/>
    </source>
</evidence>
<keyword evidence="9" id="KW-1185">Reference proteome</keyword>
<evidence type="ECO:0000313" key="8">
    <source>
        <dbReference type="EMBL" id="WLS00313.1"/>
    </source>
</evidence>
<evidence type="ECO:0000256" key="3">
    <source>
        <dbReference type="ARBA" id="ARBA00022475"/>
    </source>
</evidence>
<dbReference type="AlphaFoldDB" id="A0AA50HJG8"/>
<evidence type="ECO:0000256" key="2">
    <source>
        <dbReference type="ARBA" id="ARBA00022448"/>
    </source>
</evidence>
<evidence type="ECO:0000256" key="5">
    <source>
        <dbReference type="ARBA" id="ARBA00022989"/>
    </source>
</evidence>
<keyword evidence="4 7" id="KW-0812">Transmembrane</keyword>
<dbReference type="GO" id="GO:0055085">
    <property type="term" value="P:transmembrane transport"/>
    <property type="evidence" value="ECO:0007669"/>
    <property type="project" value="InterPro"/>
</dbReference>
<evidence type="ECO:0000256" key="1">
    <source>
        <dbReference type="ARBA" id="ARBA00004651"/>
    </source>
</evidence>
<organism evidence="8 9">
    <name type="scientific">Shinella sumterensis</name>
    <dbReference type="NCBI Taxonomy" id="1967501"/>
    <lineage>
        <taxon>Bacteria</taxon>
        <taxon>Pseudomonadati</taxon>
        <taxon>Pseudomonadota</taxon>
        <taxon>Alphaproteobacteria</taxon>
        <taxon>Hyphomicrobiales</taxon>
        <taxon>Rhizobiaceae</taxon>
        <taxon>Shinella</taxon>
    </lineage>
</organism>
<keyword evidence="6 7" id="KW-0472">Membrane</keyword>
<dbReference type="PANTHER" id="PTHR30151">
    <property type="entry name" value="ALKANE SULFONATE ABC TRANSPORTER-RELATED, MEMBRANE SUBUNIT"/>
    <property type="match status" value="1"/>
</dbReference>
<feature type="transmembrane region" description="Helical" evidence="7">
    <location>
        <begin position="192"/>
        <end position="215"/>
    </location>
</feature>